<evidence type="ECO:0000313" key="1">
    <source>
        <dbReference type="EMBL" id="AZV42723.1"/>
    </source>
</evidence>
<dbReference type="RefSeq" id="WP_127760137.1">
    <property type="nucleotide sequence ID" value="NZ_CP026095.1"/>
</dbReference>
<name>A0A3T0KR17_9BACI</name>
<evidence type="ECO:0000313" key="2">
    <source>
        <dbReference type="Proteomes" id="UP000283095"/>
    </source>
</evidence>
<proteinExistence type="predicted"/>
<dbReference type="Proteomes" id="UP000283095">
    <property type="component" value="Chromosome"/>
</dbReference>
<sequence length="45" mass="5424">MTNKKKRHLRNSLAKREKAIEEIKTDRAFKNYFIKKGIFLKTKSN</sequence>
<dbReference type="EMBL" id="CP026095">
    <property type="protein sequence ID" value="AZV42723.1"/>
    <property type="molecule type" value="Genomic_DNA"/>
</dbReference>
<accession>A0A3T0KR17</accession>
<organism evidence="1 2">
    <name type="scientific">Peribacillus asahii</name>
    <dbReference type="NCBI Taxonomy" id="228899"/>
    <lineage>
        <taxon>Bacteria</taxon>
        <taxon>Bacillati</taxon>
        <taxon>Bacillota</taxon>
        <taxon>Bacilli</taxon>
        <taxon>Bacillales</taxon>
        <taxon>Bacillaceae</taxon>
        <taxon>Peribacillus</taxon>
    </lineage>
</organism>
<dbReference type="KEGG" id="pasa:BAOM_2114"/>
<gene>
    <name evidence="1" type="ORF">BAOM_2114</name>
</gene>
<dbReference type="InterPro" id="IPR025041">
    <property type="entry name" value="DUF3983"/>
</dbReference>
<dbReference type="AlphaFoldDB" id="A0A3T0KR17"/>
<reference evidence="1 2" key="1">
    <citation type="submission" date="2018-01" db="EMBL/GenBank/DDBJ databases">
        <title>Bacillus asahii Genome sequencing and assembly.</title>
        <authorList>
            <person name="Jiang H."/>
            <person name="Feng Y."/>
            <person name="Zhao F."/>
            <person name="Lin X."/>
        </authorList>
    </citation>
    <scope>NUCLEOTIDE SEQUENCE [LARGE SCALE GENOMIC DNA]</scope>
    <source>
        <strain evidence="1 2">OM18</strain>
    </source>
</reference>
<dbReference type="Pfam" id="PF13137">
    <property type="entry name" value="DUF3983"/>
    <property type="match status" value="1"/>
</dbReference>
<protein>
    <submittedName>
        <fullName evidence="1">Uncharacterized protein</fullName>
    </submittedName>
</protein>